<comment type="caution">
    <text evidence="4">The sequence shown here is derived from an EMBL/GenBank/DDBJ whole genome shotgun (WGS) entry which is preliminary data.</text>
</comment>
<evidence type="ECO:0000313" key="5">
    <source>
        <dbReference type="Proteomes" id="UP001198901"/>
    </source>
</evidence>
<dbReference type="RefSeq" id="WP_224526248.1">
    <property type="nucleotide sequence ID" value="NZ_JAIUJR010000002.1"/>
</dbReference>
<evidence type="ECO:0000259" key="3">
    <source>
        <dbReference type="PROSITE" id="PS01124"/>
    </source>
</evidence>
<dbReference type="Gene3D" id="1.10.10.60">
    <property type="entry name" value="Homeodomain-like"/>
    <property type="match status" value="1"/>
</dbReference>
<name>A0ABS7XQE7_9FLAO</name>
<dbReference type="SUPFAM" id="SSF46689">
    <property type="entry name" value="Homeodomain-like"/>
    <property type="match status" value="1"/>
</dbReference>
<feature type="domain" description="HTH araC/xylS-type" evidence="3">
    <location>
        <begin position="1"/>
        <end position="42"/>
    </location>
</feature>
<sequence length="44" mass="4895">MDRSADLTIIAVAYDSGFNSKTVFNTFFKKTEGVTPNTYLKSKS</sequence>
<keyword evidence="2" id="KW-0804">Transcription</keyword>
<organism evidence="4 5">
    <name type="scientific">Winogradskyella alexanderae</name>
    <dbReference type="NCBI Taxonomy" id="2877123"/>
    <lineage>
        <taxon>Bacteria</taxon>
        <taxon>Pseudomonadati</taxon>
        <taxon>Bacteroidota</taxon>
        <taxon>Flavobacteriia</taxon>
        <taxon>Flavobacteriales</taxon>
        <taxon>Flavobacteriaceae</taxon>
        <taxon>Winogradskyella</taxon>
    </lineage>
</organism>
<keyword evidence="1" id="KW-0805">Transcription regulation</keyword>
<dbReference type="InterPro" id="IPR018060">
    <property type="entry name" value="HTH_AraC"/>
</dbReference>
<dbReference type="Pfam" id="PF12833">
    <property type="entry name" value="HTH_18"/>
    <property type="match status" value="1"/>
</dbReference>
<protein>
    <submittedName>
        <fullName evidence="4">Helix-turn-helix domain-containing protein</fullName>
    </submittedName>
</protein>
<gene>
    <name evidence="4" type="ORF">LBU54_04050</name>
</gene>
<proteinExistence type="predicted"/>
<dbReference type="PROSITE" id="PS01124">
    <property type="entry name" value="HTH_ARAC_FAMILY_2"/>
    <property type="match status" value="1"/>
</dbReference>
<dbReference type="InterPro" id="IPR009057">
    <property type="entry name" value="Homeodomain-like_sf"/>
</dbReference>
<evidence type="ECO:0000313" key="4">
    <source>
        <dbReference type="EMBL" id="MCA0131744.1"/>
    </source>
</evidence>
<reference evidence="5" key="1">
    <citation type="submission" date="2023-07" db="EMBL/GenBank/DDBJ databases">
        <authorList>
            <person name="Yue Y."/>
        </authorList>
    </citation>
    <scope>NUCLEOTIDE SEQUENCE [LARGE SCALE GENOMIC DNA]</scope>
    <source>
        <strain evidence="5">D23</strain>
    </source>
</reference>
<dbReference type="EMBL" id="JAIUJR010000002">
    <property type="protein sequence ID" value="MCA0131744.1"/>
    <property type="molecule type" value="Genomic_DNA"/>
</dbReference>
<keyword evidence="5" id="KW-1185">Reference proteome</keyword>
<evidence type="ECO:0000256" key="2">
    <source>
        <dbReference type="ARBA" id="ARBA00023163"/>
    </source>
</evidence>
<evidence type="ECO:0000256" key="1">
    <source>
        <dbReference type="ARBA" id="ARBA00023015"/>
    </source>
</evidence>
<accession>A0ABS7XQE7</accession>
<dbReference type="Proteomes" id="UP001198901">
    <property type="component" value="Unassembled WGS sequence"/>
</dbReference>